<proteinExistence type="predicted"/>
<dbReference type="RefSeq" id="WP_075775285.1">
    <property type="nucleotide sequence ID" value="NZ_CP019437.1"/>
</dbReference>
<gene>
    <name evidence="2" type="ORF">BMG03_01080</name>
</gene>
<evidence type="ECO:0000256" key="1">
    <source>
        <dbReference type="SAM" id="SignalP"/>
    </source>
</evidence>
<evidence type="ECO:0000313" key="2">
    <source>
        <dbReference type="EMBL" id="AQS46549.1"/>
    </source>
</evidence>
<sequence length="197" mass="19745">MCNPAFLAPLFSTAGATAAGATAAASLIPAAGSAAAATAGAAATGFSALQTIGTIASIGGTLYSGIAGAKAAQAQADAIGQQMETEKQLNAIEDNRRRKEMRSAIAQQRAELAARGVQLDSPTAIALGQAAGRELSFESQAVRSGGQAKQIELSSARRAALADKTNSWLRGTTSAAGKFLTAAPELWPGFARGGVLQ</sequence>
<feature type="signal peptide" evidence="1">
    <location>
        <begin position="1"/>
        <end position="36"/>
    </location>
</feature>
<name>A0ABM6ID01_9RHOB</name>
<organism evidence="2 3">
    <name type="scientific">Thioclava nitratireducens</name>
    <dbReference type="NCBI Taxonomy" id="1915078"/>
    <lineage>
        <taxon>Bacteria</taxon>
        <taxon>Pseudomonadati</taxon>
        <taxon>Pseudomonadota</taxon>
        <taxon>Alphaproteobacteria</taxon>
        <taxon>Rhodobacterales</taxon>
        <taxon>Paracoccaceae</taxon>
        <taxon>Thioclava</taxon>
    </lineage>
</organism>
<evidence type="ECO:0000313" key="3">
    <source>
        <dbReference type="Proteomes" id="UP000185622"/>
    </source>
</evidence>
<reference evidence="2 3" key="1">
    <citation type="submission" date="2017-01" db="EMBL/GenBank/DDBJ databases">
        <title>The complete genome sequence of a sulfur-oxidizing marine bacterium Thioclava sp. 25B10_4T.</title>
        <authorList>
            <person name="Liu Y."/>
            <person name="Lai Q."/>
            <person name="Shao Z."/>
        </authorList>
    </citation>
    <scope>NUCLEOTIDE SEQUENCE [LARGE SCALE GENOMIC DNA]</scope>
    <source>
        <strain evidence="2 3">25B10_4</strain>
    </source>
</reference>
<protein>
    <submittedName>
        <fullName evidence="2">Uncharacterized protein</fullName>
    </submittedName>
</protein>
<keyword evidence="3" id="KW-1185">Reference proteome</keyword>
<dbReference type="Proteomes" id="UP000185622">
    <property type="component" value="Chromosome"/>
</dbReference>
<accession>A0ABM6ID01</accession>
<keyword evidence="1" id="KW-0732">Signal</keyword>
<dbReference type="EMBL" id="CP019437">
    <property type="protein sequence ID" value="AQS46549.1"/>
    <property type="molecule type" value="Genomic_DNA"/>
</dbReference>
<feature type="chain" id="PRO_5045825875" evidence="1">
    <location>
        <begin position="37"/>
        <end position="197"/>
    </location>
</feature>